<keyword evidence="2" id="KW-0547">Nucleotide-binding</keyword>
<evidence type="ECO:0000256" key="1">
    <source>
        <dbReference type="PIRSR" id="PIRSR640198-1"/>
    </source>
</evidence>
<dbReference type="PANTHER" id="PTHR13504">
    <property type="entry name" value="FIDO DOMAIN-CONTAINING PROTEIN DDB_G0283145"/>
    <property type="match status" value="1"/>
</dbReference>
<feature type="active site" evidence="1">
    <location>
        <position position="208"/>
    </location>
</feature>
<protein>
    <submittedName>
        <fullName evidence="4">Fic family protein</fullName>
    </submittedName>
</protein>
<dbReference type="Pfam" id="PF02661">
    <property type="entry name" value="Fic"/>
    <property type="match status" value="1"/>
</dbReference>
<dbReference type="EMBL" id="FNNO01000014">
    <property type="protein sequence ID" value="SDX36515.1"/>
    <property type="molecule type" value="Genomic_DNA"/>
</dbReference>
<dbReference type="Gene3D" id="1.10.10.10">
    <property type="entry name" value="Winged helix-like DNA-binding domain superfamily/Winged helix DNA-binding domain"/>
    <property type="match status" value="1"/>
</dbReference>
<accession>A0A8X8IHU4</accession>
<comment type="caution">
    <text evidence="4">The sequence shown here is derived from an EMBL/GenBank/DDBJ whole genome shotgun (WGS) entry which is preliminary data.</text>
</comment>
<keyword evidence="2" id="KW-0067">ATP-binding</keyword>
<dbReference type="Pfam" id="PF13776">
    <property type="entry name" value="DUF4172"/>
    <property type="match status" value="1"/>
</dbReference>
<dbReference type="InterPro" id="IPR025230">
    <property type="entry name" value="DUF4172"/>
</dbReference>
<feature type="binding site" evidence="2">
    <location>
        <begin position="250"/>
        <end position="251"/>
    </location>
    <ligand>
        <name>ATP</name>
        <dbReference type="ChEBI" id="CHEBI:30616"/>
    </ligand>
</feature>
<dbReference type="Gene3D" id="1.10.3290.10">
    <property type="entry name" value="Fido-like domain"/>
    <property type="match status" value="1"/>
</dbReference>
<evidence type="ECO:0000259" key="3">
    <source>
        <dbReference type="PROSITE" id="PS51459"/>
    </source>
</evidence>
<dbReference type="InterPro" id="IPR036388">
    <property type="entry name" value="WH-like_DNA-bd_sf"/>
</dbReference>
<dbReference type="RefSeq" id="WP_092725692.1">
    <property type="nucleotide sequence ID" value="NZ_FNNO01000014.1"/>
</dbReference>
<feature type="binding site" evidence="2">
    <location>
        <begin position="212"/>
        <end position="219"/>
    </location>
    <ligand>
        <name>ATP</name>
        <dbReference type="ChEBI" id="CHEBI:30616"/>
    </ligand>
</feature>
<evidence type="ECO:0000256" key="2">
    <source>
        <dbReference type="PIRSR" id="PIRSR640198-2"/>
    </source>
</evidence>
<feature type="domain" description="Fido" evidence="3">
    <location>
        <begin position="115"/>
        <end position="273"/>
    </location>
</feature>
<keyword evidence="5" id="KW-1185">Reference proteome</keyword>
<dbReference type="InterPro" id="IPR040198">
    <property type="entry name" value="Fido_containing"/>
</dbReference>
<dbReference type="SUPFAM" id="SSF140931">
    <property type="entry name" value="Fic-like"/>
    <property type="match status" value="1"/>
</dbReference>
<organism evidence="4 5">
    <name type="scientific">Hydrobacter penzbergensis</name>
    <dbReference type="NCBI Taxonomy" id="1235997"/>
    <lineage>
        <taxon>Bacteria</taxon>
        <taxon>Pseudomonadati</taxon>
        <taxon>Bacteroidota</taxon>
        <taxon>Chitinophagia</taxon>
        <taxon>Chitinophagales</taxon>
        <taxon>Chitinophagaceae</taxon>
        <taxon>Hydrobacter</taxon>
    </lineage>
</organism>
<name>A0A8X8IHU4_9BACT</name>
<evidence type="ECO:0000313" key="5">
    <source>
        <dbReference type="Proteomes" id="UP000198711"/>
    </source>
</evidence>
<dbReference type="Proteomes" id="UP000198711">
    <property type="component" value="Unassembled WGS sequence"/>
</dbReference>
<dbReference type="AlphaFoldDB" id="A0A8X8IHU4"/>
<dbReference type="InterPro" id="IPR036597">
    <property type="entry name" value="Fido-like_dom_sf"/>
</dbReference>
<sequence>MAVYIHQLSNWPHFTWQQELVAPLLAEVRHRQGRLLGRMEGLGFRLQAEANLRTLTLDVLKSSEIEGELLDADQVRSSIARRLGMDIAGLVPADRHVEGVVEMMLDATQHYKQALSADRLFGWHAALFPTGRSGMHKIVVAAWRDNQKEDPMQVVSGAAGREKVHFQAPDADRLNEEMTRFIHWFNEDIKMDGVLKAAVAHLWFVTIHPFDDGNGRIARAIADMQLSRADESVQRFYSMSAQIRKERNAYYDVLENTQKGSIDITAWLEWFLECLNRAITATDETLALVLKKARFWEKHATTLLNERQQLMLNKLLDGFEGKLNTSKWAKITKTSQDTALRDIQDLVNKAILTKEPGGGRSTSYTISE</sequence>
<dbReference type="InterPro" id="IPR003812">
    <property type="entry name" value="Fido"/>
</dbReference>
<dbReference type="GO" id="GO:0005524">
    <property type="term" value="F:ATP binding"/>
    <property type="evidence" value="ECO:0007669"/>
    <property type="project" value="UniProtKB-KW"/>
</dbReference>
<reference evidence="4 5" key="1">
    <citation type="submission" date="2016-10" db="EMBL/GenBank/DDBJ databases">
        <authorList>
            <person name="Varghese N."/>
            <person name="Submissions S."/>
        </authorList>
    </citation>
    <scope>NUCLEOTIDE SEQUENCE [LARGE SCALE GENOMIC DNA]</scope>
    <source>
        <strain evidence="4 5">DSM 25353</strain>
    </source>
</reference>
<gene>
    <name evidence="4" type="ORF">SAMN05444410_11446</name>
</gene>
<evidence type="ECO:0000313" key="4">
    <source>
        <dbReference type="EMBL" id="SDX36515.1"/>
    </source>
</evidence>
<dbReference type="PROSITE" id="PS51459">
    <property type="entry name" value="FIDO"/>
    <property type="match status" value="1"/>
</dbReference>
<proteinExistence type="predicted"/>
<dbReference type="PANTHER" id="PTHR13504:SF33">
    <property type="entry name" value="FIC FAMILY PROTEIN"/>
    <property type="match status" value="1"/>
</dbReference>